<accession>A0AA95H9S8</accession>
<dbReference type="PANTHER" id="PTHR36699">
    <property type="entry name" value="LD-TRANSPEPTIDASE"/>
    <property type="match status" value="1"/>
</dbReference>
<protein>
    <recommendedName>
        <fullName evidence="9">L,D-TPase catalytic domain-containing protein</fullName>
    </recommendedName>
</protein>
<name>A0AA95H9S8_9GAMM</name>
<evidence type="ECO:0000256" key="3">
    <source>
        <dbReference type="ARBA" id="ARBA00022679"/>
    </source>
</evidence>
<feature type="active site" description="Proton donor/acceptor" evidence="7">
    <location>
        <position position="171"/>
    </location>
</feature>
<organism evidence="10">
    <name type="scientific">Candidatus Thiocaldithrix dubininis</name>
    <dbReference type="NCBI Taxonomy" id="3080823"/>
    <lineage>
        <taxon>Bacteria</taxon>
        <taxon>Pseudomonadati</taxon>
        <taxon>Pseudomonadota</taxon>
        <taxon>Gammaproteobacteria</taxon>
        <taxon>Thiotrichales</taxon>
        <taxon>Thiotrichaceae</taxon>
        <taxon>Candidatus Thiocaldithrix</taxon>
    </lineage>
</organism>
<feature type="domain" description="L,D-TPase catalytic" evidence="9">
    <location>
        <begin position="75"/>
        <end position="207"/>
    </location>
</feature>
<keyword evidence="8" id="KW-0472">Membrane</keyword>
<dbReference type="PROSITE" id="PS52029">
    <property type="entry name" value="LD_TPASE"/>
    <property type="match status" value="1"/>
</dbReference>
<feature type="active site" description="Nucleophile" evidence="7">
    <location>
        <position position="179"/>
    </location>
</feature>
<reference evidence="10" key="1">
    <citation type="journal article" date="2023" name="Int. J. Mol. Sci.">
        <title>Metagenomics Revealed a New Genus 'Candidatus Thiocaldithrix dubininis' gen. nov., sp. nov. and a New Species 'Candidatus Thiothrix putei' sp. nov. in the Family Thiotrichaceae, Some Members of Which Have Traits of Both Na+- and H+-Motive Energetics.</title>
        <authorList>
            <person name="Ravin N.V."/>
            <person name="Muntyan M.S."/>
            <person name="Smolyakov D.D."/>
            <person name="Rudenko T.S."/>
            <person name="Beletsky A.V."/>
            <person name="Mardanov A.V."/>
            <person name="Grabovich M.Y."/>
        </authorList>
    </citation>
    <scope>NUCLEOTIDE SEQUENCE</scope>
    <source>
        <strain evidence="10">GKL-01</strain>
    </source>
</reference>
<keyword evidence="4 7" id="KW-0133">Cell shape</keyword>
<dbReference type="GO" id="GO:0071555">
    <property type="term" value="P:cell wall organization"/>
    <property type="evidence" value="ECO:0007669"/>
    <property type="project" value="UniProtKB-UniRule"/>
</dbReference>
<keyword evidence="8" id="KW-0812">Transmembrane</keyword>
<evidence type="ECO:0000256" key="5">
    <source>
        <dbReference type="ARBA" id="ARBA00022984"/>
    </source>
</evidence>
<dbReference type="InterPro" id="IPR005490">
    <property type="entry name" value="LD_TPept_cat_dom"/>
</dbReference>
<dbReference type="AlphaFoldDB" id="A0AA95H9S8"/>
<evidence type="ECO:0000256" key="2">
    <source>
        <dbReference type="ARBA" id="ARBA00005992"/>
    </source>
</evidence>
<dbReference type="GO" id="GO:0004180">
    <property type="term" value="F:carboxypeptidase activity"/>
    <property type="evidence" value="ECO:0007669"/>
    <property type="project" value="UniProtKB-ARBA"/>
</dbReference>
<dbReference type="InterPro" id="IPR038063">
    <property type="entry name" value="Transpep_catalytic_dom"/>
</dbReference>
<dbReference type="Pfam" id="PF03734">
    <property type="entry name" value="YkuD"/>
    <property type="match status" value="1"/>
</dbReference>
<feature type="transmembrane region" description="Helical" evidence="8">
    <location>
        <begin position="7"/>
        <end position="26"/>
    </location>
</feature>
<proteinExistence type="inferred from homology"/>
<dbReference type="GO" id="GO:0016740">
    <property type="term" value="F:transferase activity"/>
    <property type="evidence" value="ECO:0007669"/>
    <property type="project" value="UniProtKB-KW"/>
</dbReference>
<keyword evidence="3" id="KW-0808">Transferase</keyword>
<dbReference type="GO" id="GO:0008360">
    <property type="term" value="P:regulation of cell shape"/>
    <property type="evidence" value="ECO:0007669"/>
    <property type="project" value="UniProtKB-UniRule"/>
</dbReference>
<gene>
    <name evidence="10" type="ORF">QJT80_00805</name>
</gene>
<sequence length="248" mass="27666">MRPVNKAYYAGFTVLIVLLLGFAWVYRQSIMSQLNTQIRGQFTVAERLNQFGTSAAQRLQAYFQQANLDFPPPKIALLAFKDSKQLQLYAPNKQGAWQWVHTYPIQAASGGLGPKLREGDKQVPEGLYQVELLNPNSLFHVSLRLNYPNAFDKQMAALDGREQLGGDIMIHGKAKSIGCLAMGDPAAEELFALAAWLGKDNLQVVIAPTDLRQVNAALPDNVPVWTQELYAQLKRELANYPLNNHLSE</sequence>
<evidence type="ECO:0000313" key="10">
    <source>
        <dbReference type="EMBL" id="WGZ91024.1"/>
    </source>
</evidence>
<evidence type="ECO:0000256" key="7">
    <source>
        <dbReference type="PROSITE-ProRule" id="PRU01373"/>
    </source>
</evidence>
<reference evidence="10" key="2">
    <citation type="submission" date="2023-04" db="EMBL/GenBank/DDBJ databases">
        <authorList>
            <person name="Beletskiy A.V."/>
            <person name="Mardanov A.V."/>
            <person name="Ravin N.V."/>
        </authorList>
    </citation>
    <scope>NUCLEOTIDE SEQUENCE</scope>
    <source>
        <strain evidence="10">GKL-01</strain>
    </source>
</reference>
<dbReference type="GO" id="GO:0009252">
    <property type="term" value="P:peptidoglycan biosynthetic process"/>
    <property type="evidence" value="ECO:0007669"/>
    <property type="project" value="UniProtKB-KW"/>
</dbReference>
<evidence type="ECO:0000256" key="4">
    <source>
        <dbReference type="ARBA" id="ARBA00022960"/>
    </source>
</evidence>
<keyword evidence="5 7" id="KW-0573">Peptidoglycan synthesis</keyword>
<evidence type="ECO:0000256" key="1">
    <source>
        <dbReference type="ARBA" id="ARBA00004752"/>
    </source>
</evidence>
<dbReference type="SUPFAM" id="SSF141523">
    <property type="entry name" value="L,D-transpeptidase catalytic domain-like"/>
    <property type="match status" value="1"/>
</dbReference>
<keyword evidence="8" id="KW-1133">Transmembrane helix</keyword>
<evidence type="ECO:0000256" key="8">
    <source>
        <dbReference type="SAM" id="Phobius"/>
    </source>
</evidence>
<evidence type="ECO:0000259" key="9">
    <source>
        <dbReference type="PROSITE" id="PS52029"/>
    </source>
</evidence>
<dbReference type="KEGG" id="tdu:QJT80_00805"/>
<comment type="pathway">
    <text evidence="1 7">Cell wall biogenesis; peptidoglycan biosynthesis.</text>
</comment>
<dbReference type="EMBL" id="CP124755">
    <property type="protein sequence ID" value="WGZ91024.1"/>
    <property type="molecule type" value="Genomic_DNA"/>
</dbReference>
<dbReference type="Proteomes" id="UP001300672">
    <property type="component" value="Chromosome"/>
</dbReference>
<comment type="similarity">
    <text evidence="2">Belongs to the YkuD family.</text>
</comment>
<evidence type="ECO:0000256" key="6">
    <source>
        <dbReference type="ARBA" id="ARBA00023316"/>
    </source>
</evidence>
<dbReference type="PANTHER" id="PTHR36699:SF1">
    <property type="entry name" value="L,D-TRANSPEPTIDASE YAFK-RELATED"/>
    <property type="match status" value="1"/>
</dbReference>
<keyword evidence="6 7" id="KW-0961">Cell wall biogenesis/degradation</keyword>